<protein>
    <submittedName>
        <fullName evidence="1">Uncharacterized protein</fullName>
    </submittedName>
</protein>
<dbReference type="EMBL" id="NBTZ01000103">
    <property type="protein sequence ID" value="OTP70913.1"/>
    <property type="molecule type" value="Genomic_DNA"/>
</dbReference>
<evidence type="ECO:0000313" key="1">
    <source>
        <dbReference type="EMBL" id="OTP70913.1"/>
    </source>
</evidence>
<dbReference type="AlphaFoldDB" id="A0A242MHY3"/>
<dbReference type="Proteomes" id="UP000195221">
    <property type="component" value="Unassembled WGS sequence"/>
</dbReference>
<sequence length="60" mass="6764">MLLDDAGLFFRGPPQGRSLRAVHFNRKMETIDTAVIPLHAGSWDPLLRVFLAQVISSYTH</sequence>
<comment type="caution">
    <text evidence="1">The sequence shown here is derived from an EMBL/GenBank/DDBJ whole genome shotgun (WGS) entry which is preliminary data.</text>
</comment>
<accession>A0A242MHY3</accession>
<evidence type="ECO:0000313" key="2">
    <source>
        <dbReference type="Proteomes" id="UP000195221"/>
    </source>
</evidence>
<reference evidence="1 2" key="1">
    <citation type="submission" date="2017-03" db="EMBL/GenBank/DDBJ databases">
        <title>Genome analysis of strain PAMC 26577.</title>
        <authorList>
            <person name="Oh H.-M."/>
            <person name="Yang J.-A."/>
        </authorList>
    </citation>
    <scope>NUCLEOTIDE SEQUENCE [LARGE SCALE GENOMIC DNA]</scope>
    <source>
        <strain evidence="1 2">PAMC 26577</strain>
    </source>
</reference>
<name>A0A242MHY3_CABSO</name>
<organism evidence="1 2">
    <name type="scientific">Caballeronia sordidicola</name>
    <name type="common">Burkholderia sordidicola</name>
    <dbReference type="NCBI Taxonomy" id="196367"/>
    <lineage>
        <taxon>Bacteria</taxon>
        <taxon>Pseudomonadati</taxon>
        <taxon>Pseudomonadota</taxon>
        <taxon>Betaproteobacteria</taxon>
        <taxon>Burkholderiales</taxon>
        <taxon>Burkholderiaceae</taxon>
        <taxon>Caballeronia</taxon>
    </lineage>
</organism>
<proteinExistence type="predicted"/>
<gene>
    <name evidence="1" type="ORF">PAMC26577_25585</name>
</gene>